<dbReference type="Pfam" id="PF00072">
    <property type="entry name" value="Response_reg"/>
    <property type="match status" value="1"/>
</dbReference>
<dbReference type="FunFam" id="3.40.50.2300:FF:000018">
    <property type="entry name" value="DNA-binding transcriptional regulator NtrC"/>
    <property type="match status" value="1"/>
</dbReference>
<comment type="caution">
    <text evidence="11">The sequence shown here is derived from an EMBL/GenBank/DDBJ whole genome shotgun (WGS) entry which is preliminary data.</text>
</comment>
<dbReference type="PANTHER" id="PTHR32071:SF113">
    <property type="entry name" value="ALGINATE BIOSYNTHESIS TRANSCRIPTIONAL REGULATORY PROTEIN ALGB"/>
    <property type="match status" value="1"/>
</dbReference>
<dbReference type="GO" id="GO:0043565">
    <property type="term" value="F:sequence-specific DNA binding"/>
    <property type="evidence" value="ECO:0007669"/>
    <property type="project" value="InterPro"/>
</dbReference>
<keyword evidence="5" id="KW-0805">Transcription regulation</keyword>
<dbReference type="InterPro" id="IPR009057">
    <property type="entry name" value="Homeodomain-like_sf"/>
</dbReference>
<dbReference type="AlphaFoldDB" id="A0A4S1CJX8"/>
<dbReference type="GO" id="GO:0006355">
    <property type="term" value="P:regulation of DNA-templated transcription"/>
    <property type="evidence" value="ECO:0007669"/>
    <property type="project" value="InterPro"/>
</dbReference>
<dbReference type="FunFam" id="3.40.50.300:FF:000006">
    <property type="entry name" value="DNA-binding transcriptional regulator NtrC"/>
    <property type="match status" value="1"/>
</dbReference>
<proteinExistence type="predicted"/>
<dbReference type="GO" id="GO:0000160">
    <property type="term" value="P:phosphorelay signal transduction system"/>
    <property type="evidence" value="ECO:0007669"/>
    <property type="project" value="UniProtKB-KW"/>
</dbReference>
<dbReference type="InterPro" id="IPR025943">
    <property type="entry name" value="Sigma_54_int_dom_ATP-bd_2"/>
</dbReference>
<keyword evidence="7" id="KW-0804">Transcription</keyword>
<evidence type="ECO:0000313" key="12">
    <source>
        <dbReference type="Proteomes" id="UP000306416"/>
    </source>
</evidence>
<dbReference type="InterPro" id="IPR001789">
    <property type="entry name" value="Sig_transdc_resp-reg_receiver"/>
</dbReference>
<dbReference type="EMBL" id="SRSC01000001">
    <property type="protein sequence ID" value="TGU74001.1"/>
    <property type="molecule type" value="Genomic_DNA"/>
</dbReference>
<feature type="modified residue" description="4-aspartylphosphate" evidence="8">
    <location>
        <position position="51"/>
    </location>
</feature>
<evidence type="ECO:0000256" key="5">
    <source>
        <dbReference type="ARBA" id="ARBA00023015"/>
    </source>
</evidence>
<dbReference type="InterPro" id="IPR011006">
    <property type="entry name" value="CheY-like_superfamily"/>
</dbReference>
<keyword evidence="12" id="KW-1185">Reference proteome</keyword>
<dbReference type="GO" id="GO:0005524">
    <property type="term" value="F:ATP binding"/>
    <property type="evidence" value="ECO:0007669"/>
    <property type="project" value="UniProtKB-KW"/>
</dbReference>
<protein>
    <submittedName>
        <fullName evidence="11">Sigma-54-dependent Fis family transcriptional regulator</fullName>
    </submittedName>
</protein>
<keyword evidence="4" id="KW-0902">Two-component regulatory system</keyword>
<dbReference type="Pfam" id="PF02954">
    <property type="entry name" value="HTH_8"/>
    <property type="match status" value="1"/>
</dbReference>
<dbReference type="Gene3D" id="1.10.8.60">
    <property type="match status" value="1"/>
</dbReference>
<dbReference type="Gene3D" id="3.40.50.300">
    <property type="entry name" value="P-loop containing nucleotide triphosphate hydrolases"/>
    <property type="match status" value="1"/>
</dbReference>
<evidence type="ECO:0000256" key="6">
    <source>
        <dbReference type="ARBA" id="ARBA00023125"/>
    </source>
</evidence>
<dbReference type="Gene3D" id="3.40.50.2300">
    <property type="match status" value="1"/>
</dbReference>
<dbReference type="Proteomes" id="UP000306416">
    <property type="component" value="Unassembled WGS sequence"/>
</dbReference>
<keyword evidence="3" id="KW-0067">ATP-binding</keyword>
<organism evidence="11 12">
    <name type="scientific">Geomonas terrae</name>
    <dbReference type="NCBI Taxonomy" id="2562681"/>
    <lineage>
        <taxon>Bacteria</taxon>
        <taxon>Pseudomonadati</taxon>
        <taxon>Thermodesulfobacteriota</taxon>
        <taxon>Desulfuromonadia</taxon>
        <taxon>Geobacterales</taxon>
        <taxon>Geobacteraceae</taxon>
        <taxon>Geomonas</taxon>
    </lineage>
</organism>
<evidence type="ECO:0000256" key="1">
    <source>
        <dbReference type="ARBA" id="ARBA00022553"/>
    </source>
</evidence>
<name>A0A4S1CJX8_9BACT</name>
<dbReference type="PANTHER" id="PTHR32071">
    <property type="entry name" value="TRANSCRIPTIONAL REGULATORY PROTEIN"/>
    <property type="match status" value="1"/>
</dbReference>
<accession>A0A4S1CJX8</accession>
<dbReference type="CDD" id="cd00009">
    <property type="entry name" value="AAA"/>
    <property type="match status" value="1"/>
</dbReference>
<dbReference type="SUPFAM" id="SSF52172">
    <property type="entry name" value="CheY-like"/>
    <property type="match status" value="1"/>
</dbReference>
<dbReference type="InterPro" id="IPR002078">
    <property type="entry name" value="Sigma_54_int"/>
</dbReference>
<dbReference type="Pfam" id="PF25601">
    <property type="entry name" value="AAA_lid_14"/>
    <property type="match status" value="1"/>
</dbReference>
<dbReference type="PROSITE" id="PS50110">
    <property type="entry name" value="RESPONSE_REGULATORY"/>
    <property type="match status" value="1"/>
</dbReference>
<feature type="domain" description="Response regulatory" evidence="10">
    <location>
        <begin position="2"/>
        <end position="116"/>
    </location>
</feature>
<dbReference type="PRINTS" id="PR01590">
    <property type="entry name" value="HTHFIS"/>
</dbReference>
<reference evidence="11 12" key="1">
    <citation type="submission" date="2019-04" db="EMBL/GenBank/DDBJ databases">
        <title>Geobacter oryzae sp. nov., ferric-reducing bacteria isolated from paddy soil.</title>
        <authorList>
            <person name="Xu Z."/>
            <person name="Masuda Y."/>
            <person name="Itoh H."/>
            <person name="Senoo K."/>
        </authorList>
    </citation>
    <scope>NUCLEOTIDE SEQUENCE [LARGE SCALE GENOMIC DNA]</scope>
    <source>
        <strain evidence="11 12">Red111</strain>
    </source>
</reference>
<evidence type="ECO:0000259" key="9">
    <source>
        <dbReference type="PROSITE" id="PS50045"/>
    </source>
</evidence>
<dbReference type="InterPro" id="IPR025944">
    <property type="entry name" value="Sigma_54_int_dom_CS"/>
</dbReference>
<feature type="domain" description="Sigma-54 factor interaction" evidence="9">
    <location>
        <begin position="141"/>
        <end position="370"/>
    </location>
</feature>
<evidence type="ECO:0000256" key="4">
    <source>
        <dbReference type="ARBA" id="ARBA00023012"/>
    </source>
</evidence>
<evidence type="ECO:0000259" key="10">
    <source>
        <dbReference type="PROSITE" id="PS50110"/>
    </source>
</evidence>
<dbReference type="InterPro" id="IPR003593">
    <property type="entry name" value="AAA+_ATPase"/>
</dbReference>
<sequence>MNILVVDDEAVIREGLSRILEGSGYQVETAKSGIVAIPLLQKQEFDLIITDLKMPGMSGFEVLDTVKTLQPGVPVIMITGFATVETAVEAMRRGTVDYLVKPFAPDQILEKVKLALEQRKLPPEDLFLKNELQCHQGFDLFVGQSPEMQKVYRRILQVAPTASTVLVYGESGTGKELAARAIHNNSPRRDRPFVAVDCTALAETLLESELFGHVRGAFTGAVQTKTGLFKVADGGTLFLDEVSNISLSTQAKLLRVLQERKVTPIGGTQPVPFDVHLVVASNKNLKTMVAEGTFREDLFFRLNIIPLDLPPLRERKGDVPLLARHYLEKFVGEMGKDIRGISQEAMQFLERYPFPGNVRELVNCIERAVVLTPGELVQLEDLELGDTVASGRDDTEGDDEFGGLVPQNVEDLKEMKRQIRDKSVEGVEKAFVINALKKTQGNISRAAEETGMLRPNFQTMLKRLGISVKDYFGKT</sequence>
<dbReference type="PROSITE" id="PS50045">
    <property type="entry name" value="SIGMA54_INTERACT_4"/>
    <property type="match status" value="1"/>
</dbReference>
<evidence type="ECO:0000256" key="3">
    <source>
        <dbReference type="ARBA" id="ARBA00022840"/>
    </source>
</evidence>
<keyword evidence="6" id="KW-0238">DNA-binding</keyword>
<dbReference type="RefSeq" id="WP_135868343.1">
    <property type="nucleotide sequence ID" value="NZ_SRSC01000001.1"/>
</dbReference>
<dbReference type="SMART" id="SM00382">
    <property type="entry name" value="AAA"/>
    <property type="match status" value="1"/>
</dbReference>
<dbReference type="Gene3D" id="1.10.10.60">
    <property type="entry name" value="Homeodomain-like"/>
    <property type="match status" value="1"/>
</dbReference>
<evidence type="ECO:0000256" key="2">
    <source>
        <dbReference type="ARBA" id="ARBA00022741"/>
    </source>
</evidence>
<dbReference type="SMART" id="SM00448">
    <property type="entry name" value="REC"/>
    <property type="match status" value="1"/>
</dbReference>
<dbReference type="InterPro" id="IPR058031">
    <property type="entry name" value="AAA_lid_NorR"/>
</dbReference>
<dbReference type="SUPFAM" id="SSF52540">
    <property type="entry name" value="P-loop containing nucleoside triphosphate hydrolases"/>
    <property type="match status" value="1"/>
</dbReference>
<evidence type="ECO:0000256" key="7">
    <source>
        <dbReference type="ARBA" id="ARBA00023163"/>
    </source>
</evidence>
<keyword evidence="1 8" id="KW-0597">Phosphoprotein</keyword>
<dbReference type="PROSITE" id="PS00676">
    <property type="entry name" value="SIGMA54_INTERACT_2"/>
    <property type="match status" value="1"/>
</dbReference>
<evidence type="ECO:0000256" key="8">
    <source>
        <dbReference type="PROSITE-ProRule" id="PRU00169"/>
    </source>
</evidence>
<gene>
    <name evidence="11" type="ORF">E4633_00575</name>
</gene>
<dbReference type="SUPFAM" id="SSF46689">
    <property type="entry name" value="Homeodomain-like"/>
    <property type="match status" value="1"/>
</dbReference>
<dbReference type="Pfam" id="PF00158">
    <property type="entry name" value="Sigma54_activat"/>
    <property type="match status" value="1"/>
</dbReference>
<dbReference type="InterPro" id="IPR027417">
    <property type="entry name" value="P-loop_NTPase"/>
</dbReference>
<dbReference type="InterPro" id="IPR002197">
    <property type="entry name" value="HTH_Fis"/>
</dbReference>
<keyword evidence="2" id="KW-0547">Nucleotide-binding</keyword>
<evidence type="ECO:0000313" key="11">
    <source>
        <dbReference type="EMBL" id="TGU74001.1"/>
    </source>
</evidence>
<dbReference type="PROSITE" id="PS00688">
    <property type="entry name" value="SIGMA54_INTERACT_3"/>
    <property type="match status" value="1"/>
</dbReference>